<evidence type="ECO:0000313" key="2">
    <source>
        <dbReference type="EMBL" id="SFT07832.1"/>
    </source>
</evidence>
<dbReference type="EMBL" id="FPAG01000008">
    <property type="protein sequence ID" value="SFT07832.1"/>
    <property type="molecule type" value="Genomic_DNA"/>
</dbReference>
<accession>A0A1I6V2D1</accession>
<organism evidence="2 3">
    <name type="scientific">Zhouia amylolytica</name>
    <dbReference type="NCBI Taxonomy" id="376730"/>
    <lineage>
        <taxon>Bacteria</taxon>
        <taxon>Pseudomonadati</taxon>
        <taxon>Bacteroidota</taxon>
        <taxon>Flavobacteriia</taxon>
        <taxon>Flavobacteriales</taxon>
        <taxon>Flavobacteriaceae</taxon>
        <taxon>Zhouia</taxon>
    </lineage>
</organism>
<sequence>MWSLNVENVLALWILLAMSLYVGKKKKSQKNVRWLSVYGTSYIWVNINILV</sequence>
<keyword evidence="1" id="KW-0472">Membrane</keyword>
<proteinExistence type="predicted"/>
<keyword evidence="1" id="KW-1133">Transmembrane helix</keyword>
<evidence type="ECO:0000313" key="3">
    <source>
        <dbReference type="Proteomes" id="UP000183209"/>
    </source>
</evidence>
<name>A0A1I6V2D1_9FLAO</name>
<feature type="transmembrane region" description="Helical" evidence="1">
    <location>
        <begin position="6"/>
        <end position="23"/>
    </location>
</feature>
<dbReference type="AlphaFoldDB" id="A0A1I6V2D1"/>
<keyword evidence="1" id="KW-0812">Transmembrane</keyword>
<reference evidence="2 3" key="1">
    <citation type="submission" date="2016-10" db="EMBL/GenBank/DDBJ databases">
        <authorList>
            <person name="de Groot N.N."/>
        </authorList>
    </citation>
    <scope>NUCLEOTIDE SEQUENCE [LARGE SCALE GENOMIC DNA]</scope>
    <source>
        <strain evidence="2 3">CGMCC 1.6114</strain>
    </source>
</reference>
<protein>
    <submittedName>
        <fullName evidence="2">Uncharacterized protein</fullName>
    </submittedName>
</protein>
<evidence type="ECO:0000256" key="1">
    <source>
        <dbReference type="SAM" id="Phobius"/>
    </source>
</evidence>
<gene>
    <name evidence="2" type="ORF">SAMN04487906_2816</name>
</gene>
<dbReference type="Proteomes" id="UP000183209">
    <property type="component" value="Unassembled WGS sequence"/>
</dbReference>